<dbReference type="RefSeq" id="WP_146919066.1">
    <property type="nucleotide sequence ID" value="NZ_CP042430.1"/>
</dbReference>
<keyword evidence="5" id="KW-0032">Aminotransferase</keyword>
<dbReference type="PANTHER" id="PTHR48097">
    <property type="entry name" value="L-THREONINE ALDOLASE-RELATED"/>
    <property type="match status" value="1"/>
</dbReference>
<sequence length="344" mass="36540">MRAFASDNYAGVHPEVLAAIAQANTDHMVSYGADPWTARAEELLRVQFGATAQPWLVFNGTAANVLSIGALTRSWEAVITPDSSHLHVDEAAAPERMAGVKLLTVPTEDGRLAPEQLAPLLARQGDEHAPQARVVSIANATELGTVYSLAQTRALADAAHEHGLLLHVDGSRLANAAVALGASLAEVTVEAGADVLSLGFTKNGAMGVEAVVFLHEPPPAGFAWLRKQHAQLSSKMRFMAAQVVALLEGDLWARSAAHANAMAALLAAEVSGIPGVRVSRPVQANAVFAVLPRDVADEVRARFPFYTWDERTGEVRWMCCWDTTEEDVHSFTGALRDACSATAG</sequence>
<protein>
    <submittedName>
        <fullName evidence="5">Aminotransferase class I/II-fold pyridoxal phosphate-dependent enzyme</fullName>
    </submittedName>
</protein>
<dbReference type="Gene3D" id="3.90.1150.10">
    <property type="entry name" value="Aspartate Aminotransferase, domain 1"/>
    <property type="match status" value="1"/>
</dbReference>
<comment type="similarity">
    <text evidence="2">Belongs to the threonine aldolase family.</text>
</comment>
<evidence type="ECO:0000256" key="1">
    <source>
        <dbReference type="ARBA" id="ARBA00001933"/>
    </source>
</evidence>
<dbReference type="GO" id="GO:0006520">
    <property type="term" value="P:amino acid metabolic process"/>
    <property type="evidence" value="ECO:0007669"/>
    <property type="project" value="InterPro"/>
</dbReference>
<dbReference type="GO" id="GO:0008483">
    <property type="term" value="F:transaminase activity"/>
    <property type="evidence" value="ECO:0007669"/>
    <property type="project" value="UniProtKB-KW"/>
</dbReference>
<dbReference type="KEGG" id="bsol:FSW04_10690"/>
<keyword evidence="5" id="KW-0808">Transferase</keyword>
<comment type="cofactor">
    <cofactor evidence="1">
        <name>pyridoxal 5'-phosphate</name>
        <dbReference type="ChEBI" id="CHEBI:597326"/>
    </cofactor>
</comment>
<reference evidence="5 6" key="1">
    <citation type="journal article" date="2018" name="J. Microbiol.">
        <title>Baekduia soli gen. nov., sp. nov., a novel bacterium isolated from the soil of Baekdu Mountain and proposal of a novel family name, Baekduiaceae fam. nov.</title>
        <authorList>
            <person name="An D.S."/>
            <person name="Siddiqi M.Z."/>
            <person name="Kim K.H."/>
            <person name="Yu H.S."/>
            <person name="Im W.T."/>
        </authorList>
    </citation>
    <scope>NUCLEOTIDE SEQUENCE [LARGE SCALE GENOMIC DNA]</scope>
    <source>
        <strain evidence="5 6">BR7-21</strain>
    </source>
</reference>
<dbReference type="Proteomes" id="UP000321805">
    <property type="component" value="Chromosome"/>
</dbReference>
<evidence type="ECO:0000259" key="4">
    <source>
        <dbReference type="Pfam" id="PF01212"/>
    </source>
</evidence>
<dbReference type="EMBL" id="CP042430">
    <property type="protein sequence ID" value="QEC47989.1"/>
    <property type="molecule type" value="Genomic_DNA"/>
</dbReference>
<dbReference type="PANTHER" id="PTHR48097:SF5">
    <property type="entry name" value="LOW SPECIFICITY L-THREONINE ALDOLASE"/>
    <property type="match status" value="1"/>
</dbReference>
<gene>
    <name evidence="5" type="ORF">FSW04_10690</name>
</gene>
<dbReference type="InterPro" id="IPR015421">
    <property type="entry name" value="PyrdxlP-dep_Trfase_major"/>
</dbReference>
<keyword evidence="6" id="KW-1185">Reference proteome</keyword>
<dbReference type="Pfam" id="PF01212">
    <property type="entry name" value="Beta_elim_lyase"/>
    <property type="match status" value="1"/>
</dbReference>
<evidence type="ECO:0000256" key="2">
    <source>
        <dbReference type="ARBA" id="ARBA00006966"/>
    </source>
</evidence>
<dbReference type="SUPFAM" id="SSF53383">
    <property type="entry name" value="PLP-dependent transferases"/>
    <property type="match status" value="1"/>
</dbReference>
<dbReference type="Gene3D" id="3.40.640.10">
    <property type="entry name" value="Type I PLP-dependent aspartate aminotransferase-like (Major domain)"/>
    <property type="match status" value="1"/>
</dbReference>
<keyword evidence="3" id="KW-0663">Pyridoxal phosphate</keyword>
<organism evidence="5 6">
    <name type="scientific">Baekduia soli</name>
    <dbReference type="NCBI Taxonomy" id="496014"/>
    <lineage>
        <taxon>Bacteria</taxon>
        <taxon>Bacillati</taxon>
        <taxon>Actinomycetota</taxon>
        <taxon>Thermoleophilia</taxon>
        <taxon>Solirubrobacterales</taxon>
        <taxon>Baekduiaceae</taxon>
        <taxon>Baekduia</taxon>
    </lineage>
</organism>
<feature type="domain" description="Aromatic amino acid beta-eliminating lyase/threonine aldolase" evidence="4">
    <location>
        <begin position="4"/>
        <end position="288"/>
    </location>
</feature>
<evidence type="ECO:0000256" key="3">
    <source>
        <dbReference type="ARBA" id="ARBA00022898"/>
    </source>
</evidence>
<dbReference type="InterPro" id="IPR015422">
    <property type="entry name" value="PyrdxlP-dep_Trfase_small"/>
</dbReference>
<accession>A0A5B8U4E5</accession>
<dbReference type="OrthoDB" id="9774495at2"/>
<proteinExistence type="inferred from homology"/>
<evidence type="ECO:0000313" key="6">
    <source>
        <dbReference type="Proteomes" id="UP000321805"/>
    </source>
</evidence>
<dbReference type="AlphaFoldDB" id="A0A5B8U4E5"/>
<name>A0A5B8U4E5_9ACTN</name>
<evidence type="ECO:0000313" key="5">
    <source>
        <dbReference type="EMBL" id="QEC47989.1"/>
    </source>
</evidence>
<dbReference type="InterPro" id="IPR001597">
    <property type="entry name" value="ArAA_b-elim_lyase/Thr_aldolase"/>
</dbReference>
<dbReference type="GO" id="GO:0016829">
    <property type="term" value="F:lyase activity"/>
    <property type="evidence" value="ECO:0007669"/>
    <property type="project" value="InterPro"/>
</dbReference>
<dbReference type="InterPro" id="IPR015424">
    <property type="entry name" value="PyrdxlP-dep_Trfase"/>
</dbReference>